<reference evidence="2 3" key="1">
    <citation type="submission" date="2016-10" db="EMBL/GenBank/DDBJ databases">
        <title>Comparative genomics between deep and shallow subseafloor isolates.</title>
        <authorList>
            <person name="Ishii S."/>
            <person name="Miller J.R."/>
            <person name="Sutton G."/>
            <person name="Suzuki S."/>
            <person name="Methe B."/>
            <person name="Inagaki F."/>
            <person name="Imachi H."/>
        </authorList>
    </citation>
    <scope>NUCLEOTIDE SEQUENCE [LARGE SCALE GENOMIC DNA]</scope>
    <source>
        <strain evidence="2 3">A8p</strain>
    </source>
</reference>
<name>A0A2H4VQ04_9EURY</name>
<keyword evidence="3" id="KW-1185">Reference proteome</keyword>
<gene>
    <name evidence="2" type="ORF">BK009_05475</name>
</gene>
<dbReference type="PANTHER" id="PTHR34236">
    <property type="entry name" value="DIMETHYL SULFOXIDE REDUCTASE TRANSCRIPTIONAL ACTIVATOR"/>
    <property type="match status" value="1"/>
</dbReference>
<protein>
    <recommendedName>
        <fullName evidence="1">HTH bat-type domain-containing protein</fullName>
    </recommendedName>
</protein>
<dbReference type="AlphaFoldDB" id="A0A2H4VQ04"/>
<dbReference type="EMBL" id="CP017768">
    <property type="protein sequence ID" value="AUB60179.1"/>
    <property type="molecule type" value="Genomic_DNA"/>
</dbReference>
<evidence type="ECO:0000259" key="1">
    <source>
        <dbReference type="Pfam" id="PF04967"/>
    </source>
</evidence>
<dbReference type="Pfam" id="PF04967">
    <property type="entry name" value="HTH_10"/>
    <property type="match status" value="1"/>
</dbReference>
<dbReference type="RefSeq" id="WP_100906884.1">
    <property type="nucleotide sequence ID" value="NZ_CP017768.1"/>
</dbReference>
<dbReference type="PANTHER" id="PTHR34236:SF1">
    <property type="entry name" value="DIMETHYL SULFOXIDE REDUCTASE TRANSCRIPTIONAL ACTIVATOR"/>
    <property type="match status" value="1"/>
</dbReference>
<dbReference type="Proteomes" id="UP000232631">
    <property type="component" value="Chromosome"/>
</dbReference>
<evidence type="ECO:0000313" key="3">
    <source>
        <dbReference type="Proteomes" id="UP000232631"/>
    </source>
</evidence>
<organism evidence="2 3">
    <name type="scientific">Methanobacterium subterraneum</name>
    <dbReference type="NCBI Taxonomy" id="59277"/>
    <lineage>
        <taxon>Archaea</taxon>
        <taxon>Methanobacteriati</taxon>
        <taxon>Methanobacteriota</taxon>
        <taxon>Methanomada group</taxon>
        <taxon>Methanobacteria</taxon>
        <taxon>Methanobacteriales</taxon>
        <taxon>Methanobacteriaceae</taxon>
        <taxon>Methanobacterium</taxon>
    </lineage>
</organism>
<evidence type="ECO:0000313" key="2">
    <source>
        <dbReference type="EMBL" id="AUB60179.1"/>
    </source>
</evidence>
<dbReference type="KEGG" id="msub:BK009_05475"/>
<feature type="domain" description="HTH bat-type" evidence="1">
    <location>
        <begin position="160"/>
        <end position="211"/>
    </location>
</feature>
<dbReference type="GeneID" id="35122558"/>
<proteinExistence type="predicted"/>
<sequence>MQKLTCKVRWNTIFSKLAQVNFKNINQIEILEVLKEDLNKKENLGICKIVLEEGRPLNQLKFSKYYEILEVIEKNNSEYTCMVKVSTPPYFSRFLELMELEIIWQSPIIMNRESMTFNCLGSPSSLEKVLNLVKLMGTITQISYSDTGYINPNNKMLSDLTLKEHEVLMMAIESGYYEYPRRINGTELARKFKVSKSTVIEQLRRAENKVMISAFKPV</sequence>
<dbReference type="InterPro" id="IPR007050">
    <property type="entry name" value="HTH_bacterioopsin"/>
</dbReference>
<accession>A0A2H4VQ04</accession>